<gene>
    <name evidence="1" type="ORF">GSTENG00025907001</name>
</gene>
<proteinExistence type="predicted"/>
<dbReference type="KEGG" id="tng:GSTEN00025907G001"/>
<sequence>RGSESRRREGCEKRCGVHPRVRARGSGGGAAHLLRGYYGTDTLDCVQGAQAAAPDSVFIRFTDR</sequence>
<name>Q4S0R0_TETNG</name>
<organism evidence="1">
    <name type="scientific">Tetraodon nigroviridis</name>
    <name type="common">Spotted green pufferfish</name>
    <name type="synonym">Chelonodon nigroviridis</name>
    <dbReference type="NCBI Taxonomy" id="99883"/>
    <lineage>
        <taxon>Eukaryota</taxon>
        <taxon>Metazoa</taxon>
        <taxon>Chordata</taxon>
        <taxon>Craniata</taxon>
        <taxon>Vertebrata</taxon>
        <taxon>Euteleostomi</taxon>
        <taxon>Actinopterygii</taxon>
        <taxon>Neopterygii</taxon>
        <taxon>Teleostei</taxon>
        <taxon>Neoteleostei</taxon>
        <taxon>Acanthomorphata</taxon>
        <taxon>Eupercaria</taxon>
        <taxon>Tetraodontiformes</taxon>
        <taxon>Tetradontoidea</taxon>
        <taxon>Tetraodontidae</taxon>
        <taxon>Tetraodon</taxon>
    </lineage>
</organism>
<evidence type="ECO:0000313" key="1">
    <source>
        <dbReference type="EMBL" id="CAG05772.1"/>
    </source>
</evidence>
<reference evidence="1" key="2">
    <citation type="submission" date="2004-02" db="EMBL/GenBank/DDBJ databases">
        <authorList>
            <consortium name="Genoscope"/>
            <consortium name="Whitehead Institute Centre for Genome Research"/>
        </authorList>
    </citation>
    <scope>NUCLEOTIDE SEQUENCE</scope>
</reference>
<dbReference type="AlphaFoldDB" id="Q4S0R0"/>
<protein>
    <submittedName>
        <fullName evidence="1">Chromosome undetermined SCAF14779, whole genome shotgun sequence</fullName>
    </submittedName>
</protein>
<reference evidence="1" key="1">
    <citation type="journal article" date="2004" name="Nature">
        <title>Genome duplication in the teleost fish Tetraodon nigroviridis reveals the early vertebrate proto-karyotype.</title>
        <authorList>
            <person name="Jaillon O."/>
            <person name="Aury J.-M."/>
            <person name="Brunet F."/>
            <person name="Petit J.-L."/>
            <person name="Stange-Thomann N."/>
            <person name="Mauceli E."/>
            <person name="Bouneau L."/>
            <person name="Fischer C."/>
            <person name="Ozouf-Costaz C."/>
            <person name="Bernot A."/>
            <person name="Nicaud S."/>
            <person name="Jaffe D."/>
            <person name="Fisher S."/>
            <person name="Lutfalla G."/>
            <person name="Dossat C."/>
            <person name="Segurens B."/>
            <person name="Dasilva C."/>
            <person name="Salanoubat M."/>
            <person name="Levy M."/>
            <person name="Boudet N."/>
            <person name="Castellano S."/>
            <person name="Anthouard V."/>
            <person name="Jubin C."/>
            <person name="Castelli V."/>
            <person name="Katinka M."/>
            <person name="Vacherie B."/>
            <person name="Biemont C."/>
            <person name="Skalli Z."/>
            <person name="Cattolico L."/>
            <person name="Poulain J."/>
            <person name="De Berardinis V."/>
            <person name="Cruaud C."/>
            <person name="Duprat S."/>
            <person name="Brottier P."/>
            <person name="Coutanceau J.-P."/>
            <person name="Gouzy J."/>
            <person name="Parra G."/>
            <person name="Lardier G."/>
            <person name="Chapple C."/>
            <person name="McKernan K.J."/>
            <person name="McEwan P."/>
            <person name="Bosak S."/>
            <person name="Kellis M."/>
            <person name="Volff J.-N."/>
            <person name="Guigo R."/>
            <person name="Zody M.C."/>
            <person name="Mesirov J."/>
            <person name="Lindblad-Toh K."/>
            <person name="Birren B."/>
            <person name="Nusbaum C."/>
            <person name="Kahn D."/>
            <person name="Robinson-Rechavi M."/>
            <person name="Laudet V."/>
            <person name="Schachter V."/>
            <person name="Quetier F."/>
            <person name="Saurin W."/>
            <person name="Scarpelli C."/>
            <person name="Wincker P."/>
            <person name="Lander E.S."/>
            <person name="Weissenbach J."/>
            <person name="Roest Crollius H."/>
        </authorList>
    </citation>
    <scope>NUCLEOTIDE SEQUENCE [LARGE SCALE GENOMIC DNA]</scope>
</reference>
<feature type="non-terminal residue" evidence="1">
    <location>
        <position position="1"/>
    </location>
</feature>
<dbReference type="EMBL" id="CAAE01014779">
    <property type="protein sequence ID" value="CAG05772.1"/>
    <property type="molecule type" value="Genomic_DNA"/>
</dbReference>
<accession>Q4S0R0</accession>